<sequence>MIKIEYYSAKSHVDGESRSISFCCISEKLFGLCSSILPFGIQNFENSIGWE</sequence>
<protein>
    <submittedName>
        <fullName evidence="1">Uncharacterized protein</fullName>
    </submittedName>
</protein>
<dbReference type="InParanoid" id="G2XXQ9"/>
<reference evidence="2" key="1">
    <citation type="journal article" date="2011" name="PLoS Genet.">
        <title>Genomic analysis of the necrotrophic fungal pathogens Sclerotinia sclerotiorum and Botrytis cinerea.</title>
        <authorList>
            <person name="Amselem J."/>
            <person name="Cuomo C.A."/>
            <person name="van Kan J.A."/>
            <person name="Viaud M."/>
            <person name="Benito E.P."/>
            <person name="Couloux A."/>
            <person name="Coutinho P.M."/>
            <person name="de Vries R.P."/>
            <person name="Dyer P.S."/>
            <person name="Fillinger S."/>
            <person name="Fournier E."/>
            <person name="Gout L."/>
            <person name="Hahn M."/>
            <person name="Kohn L."/>
            <person name="Lapalu N."/>
            <person name="Plummer K.M."/>
            <person name="Pradier J.M."/>
            <person name="Quevillon E."/>
            <person name="Sharon A."/>
            <person name="Simon A."/>
            <person name="ten Have A."/>
            <person name="Tudzynski B."/>
            <person name="Tudzynski P."/>
            <person name="Wincker P."/>
            <person name="Andrew M."/>
            <person name="Anthouard V."/>
            <person name="Beever R.E."/>
            <person name="Beffa R."/>
            <person name="Benoit I."/>
            <person name="Bouzid O."/>
            <person name="Brault B."/>
            <person name="Chen Z."/>
            <person name="Choquer M."/>
            <person name="Collemare J."/>
            <person name="Cotton P."/>
            <person name="Danchin E.G."/>
            <person name="Da Silva C."/>
            <person name="Gautier A."/>
            <person name="Giraud C."/>
            <person name="Giraud T."/>
            <person name="Gonzalez C."/>
            <person name="Grossetete S."/>
            <person name="Guldener U."/>
            <person name="Henrissat B."/>
            <person name="Howlett B.J."/>
            <person name="Kodira C."/>
            <person name="Kretschmer M."/>
            <person name="Lappartient A."/>
            <person name="Leroch M."/>
            <person name="Levis C."/>
            <person name="Mauceli E."/>
            <person name="Neuveglise C."/>
            <person name="Oeser B."/>
            <person name="Pearson M."/>
            <person name="Poulain J."/>
            <person name="Poussereau N."/>
            <person name="Quesneville H."/>
            <person name="Rascle C."/>
            <person name="Schumacher J."/>
            <person name="Segurens B."/>
            <person name="Sexton A."/>
            <person name="Silva E."/>
            <person name="Sirven C."/>
            <person name="Soanes D.M."/>
            <person name="Talbot N.J."/>
            <person name="Templeton M."/>
            <person name="Yandava C."/>
            <person name="Yarden O."/>
            <person name="Zeng Q."/>
            <person name="Rollins J.A."/>
            <person name="Lebrun M.H."/>
            <person name="Dickman M."/>
        </authorList>
    </citation>
    <scope>NUCLEOTIDE SEQUENCE [LARGE SCALE GENOMIC DNA]</scope>
    <source>
        <strain evidence="2">T4</strain>
    </source>
</reference>
<dbReference type="AlphaFoldDB" id="G2XXQ9"/>
<dbReference type="Proteomes" id="UP000008177">
    <property type="component" value="Unplaced contigs"/>
</dbReference>
<accession>G2XXQ9</accession>
<dbReference type="EMBL" id="FQ790275">
    <property type="protein sequence ID" value="CCD45098.1"/>
    <property type="molecule type" value="Genomic_DNA"/>
</dbReference>
<evidence type="ECO:0000313" key="2">
    <source>
        <dbReference type="Proteomes" id="UP000008177"/>
    </source>
</evidence>
<dbReference type="HOGENOM" id="CLU_3106048_0_0_1"/>
<gene>
    <name evidence="1" type="ORF">BofuT4_uP008150.1</name>
</gene>
<name>G2XXQ9_BOTF4</name>
<evidence type="ECO:0000313" key="1">
    <source>
        <dbReference type="EMBL" id="CCD45098.1"/>
    </source>
</evidence>
<proteinExistence type="predicted"/>
<organism evidence="1 2">
    <name type="scientific">Botryotinia fuckeliana (strain T4)</name>
    <name type="common">Noble rot fungus</name>
    <name type="synonym">Botrytis cinerea</name>
    <dbReference type="NCBI Taxonomy" id="999810"/>
    <lineage>
        <taxon>Eukaryota</taxon>
        <taxon>Fungi</taxon>
        <taxon>Dikarya</taxon>
        <taxon>Ascomycota</taxon>
        <taxon>Pezizomycotina</taxon>
        <taxon>Leotiomycetes</taxon>
        <taxon>Helotiales</taxon>
        <taxon>Sclerotiniaceae</taxon>
        <taxon>Botrytis</taxon>
    </lineage>
</organism>